<feature type="compositionally biased region" description="Polar residues" evidence="1">
    <location>
        <begin position="628"/>
        <end position="649"/>
    </location>
</feature>
<dbReference type="RefSeq" id="XP_013347111.1">
    <property type="nucleotide sequence ID" value="XM_013491657.1"/>
</dbReference>
<organism evidence="2 3">
    <name type="scientific">Aureobasidium subglaciale (strain EXF-2481)</name>
    <name type="common">Aureobasidium pullulans var. subglaciale</name>
    <dbReference type="NCBI Taxonomy" id="1043005"/>
    <lineage>
        <taxon>Eukaryota</taxon>
        <taxon>Fungi</taxon>
        <taxon>Dikarya</taxon>
        <taxon>Ascomycota</taxon>
        <taxon>Pezizomycotina</taxon>
        <taxon>Dothideomycetes</taxon>
        <taxon>Dothideomycetidae</taxon>
        <taxon>Dothideales</taxon>
        <taxon>Saccotheciaceae</taxon>
        <taxon>Aureobasidium</taxon>
    </lineage>
</organism>
<feature type="compositionally biased region" description="Polar residues" evidence="1">
    <location>
        <begin position="359"/>
        <end position="368"/>
    </location>
</feature>
<evidence type="ECO:0000313" key="2">
    <source>
        <dbReference type="EMBL" id="KEQ98608.1"/>
    </source>
</evidence>
<feature type="compositionally biased region" description="Basic residues" evidence="1">
    <location>
        <begin position="1035"/>
        <end position="1046"/>
    </location>
</feature>
<dbReference type="STRING" id="1043005.A0A074YLF8"/>
<accession>A0A074YLF8</accession>
<feature type="compositionally biased region" description="Polar residues" evidence="1">
    <location>
        <begin position="709"/>
        <end position="722"/>
    </location>
</feature>
<feature type="compositionally biased region" description="Polar residues" evidence="1">
    <location>
        <begin position="566"/>
        <end position="583"/>
    </location>
</feature>
<feature type="compositionally biased region" description="Low complexity" evidence="1">
    <location>
        <begin position="226"/>
        <end position="235"/>
    </location>
</feature>
<feature type="compositionally biased region" description="Basic and acidic residues" evidence="1">
    <location>
        <begin position="311"/>
        <end position="321"/>
    </location>
</feature>
<proteinExistence type="predicted"/>
<keyword evidence="3" id="KW-1185">Reference proteome</keyword>
<protein>
    <submittedName>
        <fullName evidence="2">Uncharacterized protein</fullName>
    </submittedName>
</protein>
<dbReference type="OMA" id="CSVCMLS"/>
<feature type="region of interest" description="Disordered" evidence="1">
    <location>
        <begin position="179"/>
        <end position="235"/>
    </location>
</feature>
<feature type="compositionally biased region" description="Polar residues" evidence="1">
    <location>
        <begin position="33"/>
        <end position="45"/>
    </location>
</feature>
<feature type="region of interest" description="Disordered" evidence="1">
    <location>
        <begin position="275"/>
        <end position="294"/>
    </location>
</feature>
<reference evidence="2 3" key="1">
    <citation type="journal article" date="2014" name="BMC Genomics">
        <title>Genome sequencing of four Aureobasidium pullulans varieties: biotechnological potential, stress tolerance, and description of new species.</title>
        <authorList>
            <person name="Gostin Ar C."/>
            <person name="Ohm R.A."/>
            <person name="Kogej T."/>
            <person name="Sonjak S."/>
            <person name="Turk M."/>
            <person name="Zajc J."/>
            <person name="Zalar P."/>
            <person name="Grube M."/>
            <person name="Sun H."/>
            <person name="Han J."/>
            <person name="Sharma A."/>
            <person name="Chiniquy J."/>
            <person name="Ngan C.Y."/>
            <person name="Lipzen A."/>
            <person name="Barry K."/>
            <person name="Grigoriev I.V."/>
            <person name="Gunde-Cimerman N."/>
        </authorList>
    </citation>
    <scope>NUCLEOTIDE SEQUENCE [LARGE SCALE GENOMIC DNA]</scope>
    <source>
        <strain evidence="2 3">EXF-2481</strain>
    </source>
</reference>
<feature type="compositionally biased region" description="Polar residues" evidence="1">
    <location>
        <begin position="405"/>
        <end position="426"/>
    </location>
</feature>
<feature type="compositionally biased region" description="Polar residues" evidence="1">
    <location>
        <begin position="752"/>
        <end position="762"/>
    </location>
</feature>
<feature type="compositionally biased region" description="Low complexity" evidence="1">
    <location>
        <begin position="205"/>
        <end position="216"/>
    </location>
</feature>
<dbReference type="EMBL" id="KL584752">
    <property type="protein sequence ID" value="KEQ98608.1"/>
    <property type="molecule type" value="Genomic_DNA"/>
</dbReference>
<feature type="compositionally biased region" description="Polar residues" evidence="1">
    <location>
        <begin position="67"/>
        <end position="97"/>
    </location>
</feature>
<feature type="region of interest" description="Disordered" evidence="1">
    <location>
        <begin position="397"/>
        <end position="450"/>
    </location>
</feature>
<dbReference type="Proteomes" id="UP000030641">
    <property type="component" value="Unassembled WGS sequence"/>
</dbReference>
<dbReference type="AlphaFoldDB" id="A0A074YLF8"/>
<dbReference type="HOGENOM" id="CLU_300701_0_0_1"/>
<feature type="region of interest" description="Disordered" evidence="1">
    <location>
        <begin position="304"/>
        <end position="384"/>
    </location>
</feature>
<sequence length="1046" mass="112460">MTPLADRSVNSQSRIPMVGPEPRCRINDENEPPVSNLTRLLASTKSSVARSGSSPSPISTSLGPRTISASSSRGRLSTVTSNDSLNSSFARRQSQGRPSPVPVPDALRHLVSKSPTKSARRAIRQGRPSSSAAEITQAHNQVPEARTGRRNKSLLLEKPLPSRPFYVATDSMSSIRETFELSGPSASTARQKSAVSPQRPVTRRGSVTPSGTPGTTFRASSKLPRSSGPNSPVVVSPVLPQLSSSFNSPHCASPVSSLDVPSRMDTKRPVLSVTYAENPHPPRFSSLRTPEPKHHDAGLGIGVVTSTRDSSSADHQERRYLPAENSFSRPRAQHLERSSTSAMSLSVPQAHGSKVPRSPITSTVSPKTTPMIVRSPPNSKPSVADDVLTFAGRRLGNPADFATLDQGSTRPSNRRGQPSKVSSHGKNNLAVHDPPSRASSPSDPNKLSPMRLIFGENKSASDDVFEYTRVKKLSGSLLSSSFVGSTLSISDEADQLIMGPEGARTPSFVSQSSLAAPADADLELPSPSENGFHVSWPANFGFNPADLGPESPTVQSSPSVRPKTFSRISEGSEQSILETNTGELGQRDIQRTDSMHHTDGPRPNQDSRKEDSATLSMLEGNSTRKHVSSASASKPTETRSSTTKPSRVSSKMIGQGPARTRNDRVPSYMLPTPASEARKSFVVPPLDVRRSKANSTPDSDGHRALKFTQLVQPSGSSKGDTSPSDKPEQVSELCGESRSGRSTPVPIIPRNETPTTNPSQLPGQAAVTPKSSHRRGGSFMQCGSIGNIKLGRQSPEPLEISRDGTFPSTRSRSEAKGKSVLDNLKELFSSKREVPSTSGSGGRRFSIGSRKSALADADIPEVPAVPSLPEARKGPTTKSILVKKTAVEEVQSPRRAATLLESPQSSIVKDTPASLNAAEQHIPSLLRKISKNNLAAAEANHQVDLDFVKRDTVTLMEMGLTLRREASKEDDLVRKERMTSFAQVMLDTVTNAVEAERNMYTAMQAAEQAKLSYMMTQQSVQEMNKLVSTSQRPSLFKKKKHQEKGI</sequence>
<evidence type="ECO:0000313" key="3">
    <source>
        <dbReference type="Proteomes" id="UP000030641"/>
    </source>
</evidence>
<feature type="region of interest" description="Disordered" evidence="1">
    <location>
        <begin position="1"/>
        <end position="156"/>
    </location>
</feature>
<dbReference type="OrthoDB" id="3896449at2759"/>
<feature type="compositionally biased region" description="Polar residues" evidence="1">
    <location>
        <begin position="127"/>
        <end position="140"/>
    </location>
</feature>
<feature type="region of interest" description="Disordered" evidence="1">
    <location>
        <begin position="543"/>
        <end position="818"/>
    </location>
</feature>
<feature type="compositionally biased region" description="Basic and acidic residues" evidence="1">
    <location>
        <begin position="585"/>
        <end position="612"/>
    </location>
</feature>
<feature type="compositionally biased region" description="Polar residues" evidence="1">
    <location>
        <begin position="338"/>
        <end position="347"/>
    </location>
</feature>
<dbReference type="GeneID" id="25368624"/>
<name>A0A074YLF8_AURSE</name>
<feature type="compositionally biased region" description="Low complexity" evidence="1">
    <location>
        <begin position="46"/>
        <end position="61"/>
    </location>
</feature>
<feature type="compositionally biased region" description="Polar residues" evidence="1">
    <location>
        <begin position="184"/>
        <end position="196"/>
    </location>
</feature>
<feature type="region of interest" description="Disordered" evidence="1">
    <location>
        <begin position="1027"/>
        <end position="1046"/>
    </location>
</feature>
<evidence type="ECO:0000256" key="1">
    <source>
        <dbReference type="SAM" id="MobiDB-lite"/>
    </source>
</evidence>
<gene>
    <name evidence="2" type="ORF">AUEXF2481DRAFT_497033</name>
</gene>
<dbReference type="InParanoid" id="A0A074YLF8"/>